<evidence type="ECO:0000256" key="1">
    <source>
        <dbReference type="SAM" id="Phobius"/>
    </source>
</evidence>
<feature type="transmembrane region" description="Helical" evidence="1">
    <location>
        <begin position="123"/>
        <end position="147"/>
    </location>
</feature>
<keyword evidence="1" id="KW-1133">Transmembrane helix</keyword>
<keyword evidence="1" id="KW-0472">Membrane</keyword>
<organism evidence="2 3">
    <name type="scientific">Ferviditalea candida</name>
    <dbReference type="NCBI Taxonomy" id="3108399"/>
    <lineage>
        <taxon>Bacteria</taxon>
        <taxon>Bacillati</taxon>
        <taxon>Bacillota</taxon>
        <taxon>Bacilli</taxon>
        <taxon>Bacillales</taxon>
        <taxon>Paenibacillaceae</taxon>
        <taxon>Ferviditalea</taxon>
    </lineage>
</organism>
<reference evidence="2" key="1">
    <citation type="submission" date="2023-12" db="EMBL/GenBank/DDBJ databases">
        <title>Fervidustalea candida gen. nov., sp. nov., a novel member of the family Paenibacillaceae isolated from a geothermal area.</title>
        <authorList>
            <person name="Li W.-J."/>
            <person name="Jiao J.-Y."/>
            <person name="Chen Y."/>
        </authorList>
    </citation>
    <scope>NUCLEOTIDE SEQUENCE</scope>
    <source>
        <strain evidence="2">SYSU GA230002</strain>
    </source>
</reference>
<keyword evidence="3" id="KW-1185">Reference proteome</keyword>
<dbReference type="Pfam" id="PF09578">
    <property type="entry name" value="Spore_YabQ"/>
    <property type="match status" value="1"/>
</dbReference>
<dbReference type="NCBIfam" id="TIGR02893">
    <property type="entry name" value="spore_yabQ"/>
    <property type="match status" value="1"/>
</dbReference>
<proteinExistence type="predicted"/>
<feature type="transmembrane region" description="Helical" evidence="1">
    <location>
        <begin position="39"/>
        <end position="62"/>
    </location>
</feature>
<dbReference type="InterPro" id="IPR019074">
    <property type="entry name" value="YabQ"/>
</dbReference>
<dbReference type="Proteomes" id="UP001310386">
    <property type="component" value="Unassembled WGS sequence"/>
</dbReference>
<dbReference type="EMBL" id="JAYJLD010000031">
    <property type="protein sequence ID" value="MEB3103268.1"/>
    <property type="molecule type" value="Genomic_DNA"/>
</dbReference>
<sequence>MSLNVQFITLYMMFASGFVLGALFDLYRVLSAKLSFPRWLIPILDIIYWIAAILIVFRALYISTQGQLRFSVFLGLIAGVSLYFLLLSRWTIRIIVLAIALIQKIVRFIIGLFHWTVIKPLILLYRLVIVIFGFLSAIAIFIFKIMIQLLYPIWKLFAFPLRPLKPYFHWVDGMIRFVKRIIRRFFNK</sequence>
<evidence type="ECO:0000313" key="3">
    <source>
        <dbReference type="Proteomes" id="UP001310386"/>
    </source>
</evidence>
<accession>A0ABU5ZL85</accession>
<protein>
    <submittedName>
        <fullName evidence="2">Spore cortex biosynthesis protein YabQ</fullName>
    </submittedName>
</protein>
<feature type="transmembrane region" description="Helical" evidence="1">
    <location>
        <begin position="94"/>
        <end position="117"/>
    </location>
</feature>
<feature type="transmembrane region" description="Helical" evidence="1">
    <location>
        <begin position="6"/>
        <end position="27"/>
    </location>
</feature>
<evidence type="ECO:0000313" key="2">
    <source>
        <dbReference type="EMBL" id="MEB3103268.1"/>
    </source>
</evidence>
<feature type="transmembrane region" description="Helical" evidence="1">
    <location>
        <begin position="68"/>
        <end position="87"/>
    </location>
</feature>
<dbReference type="RefSeq" id="WP_371755396.1">
    <property type="nucleotide sequence ID" value="NZ_JAYJLD010000031.1"/>
</dbReference>
<gene>
    <name evidence="2" type="primary">yabQ</name>
    <name evidence="2" type="ORF">VF724_16650</name>
</gene>
<name>A0ABU5ZL85_9BACL</name>
<keyword evidence="1" id="KW-0812">Transmembrane</keyword>
<comment type="caution">
    <text evidence="2">The sequence shown here is derived from an EMBL/GenBank/DDBJ whole genome shotgun (WGS) entry which is preliminary data.</text>
</comment>